<proteinExistence type="predicted"/>
<evidence type="ECO:0000313" key="1">
    <source>
        <dbReference type="EMBL" id="MDR6805392.1"/>
    </source>
</evidence>
<organism evidence="1 2">
    <name type="scientific">Dyadobacter fermentans</name>
    <dbReference type="NCBI Taxonomy" id="94254"/>
    <lineage>
        <taxon>Bacteria</taxon>
        <taxon>Pseudomonadati</taxon>
        <taxon>Bacteroidota</taxon>
        <taxon>Cytophagia</taxon>
        <taxon>Cytophagales</taxon>
        <taxon>Spirosomataceae</taxon>
        <taxon>Dyadobacter</taxon>
    </lineage>
</organism>
<dbReference type="RefSeq" id="WP_309983165.1">
    <property type="nucleotide sequence ID" value="NZ_JAVDTI010000002.1"/>
</dbReference>
<reference evidence="1 2" key="1">
    <citation type="submission" date="2023-07" db="EMBL/GenBank/DDBJ databases">
        <title>Sorghum-associated microbial communities from plants grown in Nebraska, USA.</title>
        <authorList>
            <person name="Schachtman D."/>
        </authorList>
    </citation>
    <scope>NUCLEOTIDE SEQUENCE [LARGE SCALE GENOMIC DNA]</scope>
    <source>
        <strain evidence="1 2">BE57</strain>
    </source>
</reference>
<protein>
    <submittedName>
        <fullName evidence="1">Uncharacterized protein</fullName>
    </submittedName>
</protein>
<dbReference type="EMBL" id="JAVDTI010000002">
    <property type="protein sequence ID" value="MDR6805392.1"/>
    <property type="molecule type" value="Genomic_DNA"/>
</dbReference>
<evidence type="ECO:0000313" key="2">
    <source>
        <dbReference type="Proteomes" id="UP001264980"/>
    </source>
</evidence>
<name>A0ABU1QW62_9BACT</name>
<keyword evidence="2" id="KW-1185">Reference proteome</keyword>
<comment type="caution">
    <text evidence="1">The sequence shown here is derived from an EMBL/GenBank/DDBJ whole genome shotgun (WGS) entry which is preliminary data.</text>
</comment>
<accession>A0ABU1QW62</accession>
<sequence length="76" mass="8627">MRTLNVSISEKEFEKLGLKGESLTFAELFNLVSKELVRQNIERSVELAEKYGLSDMSMDQITAEVKAVRTHAKSNH</sequence>
<gene>
    <name evidence="1" type="ORF">J2W84_002438</name>
</gene>
<dbReference type="Proteomes" id="UP001264980">
    <property type="component" value="Unassembled WGS sequence"/>
</dbReference>